<reference evidence="1" key="2">
    <citation type="submission" date="2025-09" db="UniProtKB">
        <authorList>
            <consortium name="Ensembl"/>
        </authorList>
    </citation>
    <scope>IDENTIFICATION</scope>
</reference>
<dbReference type="Ensembl" id="ENSMMOT00000026242.1">
    <property type="protein sequence ID" value="ENSMMOP00000025804.1"/>
    <property type="gene ID" value="ENSMMOG00000019567.1"/>
</dbReference>
<evidence type="ECO:0000313" key="1">
    <source>
        <dbReference type="Ensembl" id="ENSMMOP00000025804.1"/>
    </source>
</evidence>
<proteinExistence type="predicted"/>
<sequence>KTVHIQDESLAFVCKAMFLCVCGKMILFNCNYSNVNVIITLRTAWWIYFPSVFF</sequence>
<protein>
    <submittedName>
        <fullName evidence="1">Uncharacterized protein</fullName>
    </submittedName>
</protein>
<name>A0A3Q3XHN3_MOLML</name>
<organism evidence="1 2">
    <name type="scientific">Mola mola</name>
    <name type="common">Ocean sunfish</name>
    <name type="synonym">Tetraodon mola</name>
    <dbReference type="NCBI Taxonomy" id="94237"/>
    <lineage>
        <taxon>Eukaryota</taxon>
        <taxon>Metazoa</taxon>
        <taxon>Chordata</taxon>
        <taxon>Craniata</taxon>
        <taxon>Vertebrata</taxon>
        <taxon>Euteleostomi</taxon>
        <taxon>Actinopterygii</taxon>
        <taxon>Neopterygii</taxon>
        <taxon>Teleostei</taxon>
        <taxon>Neoteleostei</taxon>
        <taxon>Acanthomorphata</taxon>
        <taxon>Eupercaria</taxon>
        <taxon>Tetraodontiformes</taxon>
        <taxon>Molidae</taxon>
        <taxon>Mola</taxon>
    </lineage>
</organism>
<dbReference type="AlphaFoldDB" id="A0A3Q3XHN3"/>
<keyword evidence="2" id="KW-1185">Reference proteome</keyword>
<dbReference type="Proteomes" id="UP000261620">
    <property type="component" value="Unplaced"/>
</dbReference>
<evidence type="ECO:0000313" key="2">
    <source>
        <dbReference type="Proteomes" id="UP000261620"/>
    </source>
</evidence>
<accession>A0A3Q3XHN3</accession>
<reference evidence="1" key="1">
    <citation type="submission" date="2025-08" db="UniProtKB">
        <authorList>
            <consortium name="Ensembl"/>
        </authorList>
    </citation>
    <scope>IDENTIFICATION</scope>
</reference>